<keyword evidence="1" id="KW-0732">Signal</keyword>
<dbReference type="VEuPathDB" id="FungiDB:QG37_02147"/>
<evidence type="ECO:0000256" key="1">
    <source>
        <dbReference type="SAM" id="SignalP"/>
    </source>
</evidence>
<feature type="chain" id="PRO_5005545392" description="Secreted protein" evidence="1">
    <location>
        <begin position="19"/>
        <end position="65"/>
    </location>
</feature>
<dbReference type="AlphaFoldDB" id="A0A0L0P4F4"/>
<evidence type="ECO:0008006" key="4">
    <source>
        <dbReference type="Google" id="ProtNLM"/>
    </source>
</evidence>
<organism evidence="2 3">
    <name type="scientific">Candidozyma auris</name>
    <name type="common">Yeast</name>
    <name type="synonym">Candida auris</name>
    <dbReference type="NCBI Taxonomy" id="498019"/>
    <lineage>
        <taxon>Eukaryota</taxon>
        <taxon>Fungi</taxon>
        <taxon>Dikarya</taxon>
        <taxon>Ascomycota</taxon>
        <taxon>Saccharomycotina</taxon>
        <taxon>Pichiomycetes</taxon>
        <taxon>Metschnikowiaceae</taxon>
        <taxon>Candidozyma</taxon>
    </lineage>
</organism>
<protein>
    <recommendedName>
        <fullName evidence="4">Secreted protein</fullName>
    </recommendedName>
</protein>
<name>A0A0L0P4F4_CANAR</name>
<evidence type="ECO:0000313" key="2">
    <source>
        <dbReference type="EMBL" id="KNE01257.1"/>
    </source>
</evidence>
<dbReference type="EMBL" id="LGST01000016">
    <property type="protein sequence ID" value="KNE01257.1"/>
    <property type="molecule type" value="Genomic_DNA"/>
</dbReference>
<sequence>MAARRIFLLIGCVPLQESLQGKNAAEGARSAWAQRKTMSVVGFLGGIGDHRPTQFSGSALLGTLR</sequence>
<evidence type="ECO:0000313" key="3">
    <source>
        <dbReference type="Proteomes" id="UP000037122"/>
    </source>
</evidence>
<gene>
    <name evidence="2" type="ORF">QG37_02147</name>
</gene>
<comment type="caution">
    <text evidence="2">The sequence shown here is derived from an EMBL/GenBank/DDBJ whole genome shotgun (WGS) entry which is preliminary data.</text>
</comment>
<dbReference type="Proteomes" id="UP000037122">
    <property type="component" value="Unassembled WGS sequence"/>
</dbReference>
<accession>A0A0L0P4F4</accession>
<feature type="signal peptide" evidence="1">
    <location>
        <begin position="1"/>
        <end position="18"/>
    </location>
</feature>
<reference evidence="3" key="1">
    <citation type="journal article" date="2015" name="BMC Genomics">
        <title>Draft genome of a commonly misdiagnosed multidrug resistant pathogen Candida auris.</title>
        <authorList>
            <person name="Chatterjee S."/>
            <person name="Alampalli S.V."/>
            <person name="Nageshan R.K."/>
            <person name="Chettiar S.T."/>
            <person name="Joshi S."/>
            <person name="Tatu U.S."/>
        </authorList>
    </citation>
    <scope>NUCLEOTIDE SEQUENCE [LARGE SCALE GENOMIC DNA]</scope>
    <source>
        <strain evidence="3">6684</strain>
    </source>
</reference>
<proteinExistence type="predicted"/>